<protein>
    <submittedName>
        <fullName evidence="1">Putative secreted protein</fullName>
    </submittedName>
</protein>
<dbReference type="AlphaFoldDB" id="A0A4D5RZ29"/>
<proteinExistence type="predicted"/>
<accession>A0A4D5RZ29</accession>
<evidence type="ECO:0000313" key="1">
    <source>
        <dbReference type="EMBL" id="MOY42054.1"/>
    </source>
</evidence>
<name>A0A4D5RZ29_IXOSC</name>
<reference evidence="1" key="1">
    <citation type="submission" date="2019-04" db="EMBL/GenBank/DDBJ databases">
        <title>An insight into the mialome of Ixodes scapularis.</title>
        <authorList>
            <person name="Ribeiro J.M."/>
            <person name="Mather T.N."/>
            <person name="Karim S."/>
        </authorList>
    </citation>
    <scope>NUCLEOTIDE SEQUENCE</scope>
</reference>
<dbReference type="EMBL" id="GHJT01008083">
    <property type="protein sequence ID" value="MOY42054.1"/>
    <property type="molecule type" value="Transcribed_RNA"/>
</dbReference>
<sequence length="69" mass="7626">MGAGVLYVRWLSALRAFRSAIRRVVGLGATSRISSDSCSRSFGLFVHISWSWGGKRSRRAIAHCPYGCH</sequence>
<organism evidence="1">
    <name type="scientific">Ixodes scapularis</name>
    <name type="common">Black-legged tick</name>
    <name type="synonym">Deer tick</name>
    <dbReference type="NCBI Taxonomy" id="6945"/>
    <lineage>
        <taxon>Eukaryota</taxon>
        <taxon>Metazoa</taxon>
        <taxon>Ecdysozoa</taxon>
        <taxon>Arthropoda</taxon>
        <taxon>Chelicerata</taxon>
        <taxon>Arachnida</taxon>
        <taxon>Acari</taxon>
        <taxon>Parasitiformes</taxon>
        <taxon>Ixodida</taxon>
        <taxon>Ixodoidea</taxon>
        <taxon>Ixodidae</taxon>
        <taxon>Ixodinae</taxon>
        <taxon>Ixodes</taxon>
    </lineage>
</organism>